<keyword evidence="2" id="KW-1185">Reference proteome</keyword>
<dbReference type="AlphaFoldDB" id="N1Q9S9"/>
<dbReference type="Proteomes" id="UP000016932">
    <property type="component" value="Unassembled WGS sequence"/>
</dbReference>
<evidence type="ECO:0000313" key="1">
    <source>
        <dbReference type="EMBL" id="EME89655.1"/>
    </source>
</evidence>
<name>N1Q9S9_PSEFD</name>
<reference evidence="1 2" key="1">
    <citation type="journal article" date="2012" name="PLoS Pathog.">
        <title>Diverse lifestyles and strategies of plant pathogenesis encoded in the genomes of eighteen Dothideomycetes fungi.</title>
        <authorList>
            <person name="Ohm R.A."/>
            <person name="Feau N."/>
            <person name="Henrissat B."/>
            <person name="Schoch C.L."/>
            <person name="Horwitz B.A."/>
            <person name="Barry K.W."/>
            <person name="Condon B.J."/>
            <person name="Copeland A.C."/>
            <person name="Dhillon B."/>
            <person name="Glaser F."/>
            <person name="Hesse C.N."/>
            <person name="Kosti I."/>
            <person name="LaButti K."/>
            <person name="Lindquist E.A."/>
            <person name="Lucas S."/>
            <person name="Salamov A.A."/>
            <person name="Bradshaw R.E."/>
            <person name="Ciuffetti L."/>
            <person name="Hamelin R.C."/>
            <person name="Kema G.H.J."/>
            <person name="Lawrence C."/>
            <person name="Scott J.A."/>
            <person name="Spatafora J.W."/>
            <person name="Turgeon B.G."/>
            <person name="de Wit P.J.G.M."/>
            <person name="Zhong S."/>
            <person name="Goodwin S.B."/>
            <person name="Grigoriev I.V."/>
        </authorList>
    </citation>
    <scope>NUCLEOTIDE SEQUENCE [LARGE SCALE GENOMIC DNA]</scope>
    <source>
        <strain evidence="1 2">CIRAD86</strain>
    </source>
</reference>
<dbReference type="KEGG" id="pfj:MYCFIDRAFT_87010"/>
<dbReference type="GeneID" id="19342519"/>
<protein>
    <submittedName>
        <fullName evidence="1">Uncharacterized protein</fullName>
    </submittedName>
</protein>
<gene>
    <name evidence="1" type="ORF">MYCFIDRAFT_87010</name>
</gene>
<dbReference type="HOGENOM" id="CLU_1518525_0_0_1"/>
<accession>N1Q9S9</accession>
<evidence type="ECO:0000313" key="2">
    <source>
        <dbReference type="Proteomes" id="UP000016932"/>
    </source>
</evidence>
<dbReference type="RefSeq" id="XP_007920684.1">
    <property type="nucleotide sequence ID" value="XM_007922493.1"/>
</dbReference>
<dbReference type="OrthoDB" id="5423298at2759"/>
<dbReference type="EMBL" id="KB446555">
    <property type="protein sequence ID" value="EME89655.1"/>
    <property type="molecule type" value="Genomic_DNA"/>
</dbReference>
<organism evidence="1 2">
    <name type="scientific">Pseudocercospora fijiensis (strain CIRAD86)</name>
    <name type="common">Black leaf streak disease fungus</name>
    <name type="synonym">Mycosphaerella fijiensis</name>
    <dbReference type="NCBI Taxonomy" id="383855"/>
    <lineage>
        <taxon>Eukaryota</taxon>
        <taxon>Fungi</taxon>
        <taxon>Dikarya</taxon>
        <taxon>Ascomycota</taxon>
        <taxon>Pezizomycotina</taxon>
        <taxon>Dothideomycetes</taxon>
        <taxon>Dothideomycetidae</taxon>
        <taxon>Mycosphaerellales</taxon>
        <taxon>Mycosphaerellaceae</taxon>
        <taxon>Pseudocercospora</taxon>
    </lineage>
</organism>
<proteinExistence type="predicted"/>
<sequence length="177" mass="19768">MVQRRRRQRRNAGADADADADVSTLCHNAFLFAGRQRLDAASPEARCATVCAHYLQYLDSIPELAFDTPCAHNRPPTNFATRSKPPFPFVLDSVSMITREDSQIFNMGRGAYDTTGYRLPIHRTAPAQCSYLAAACMNRPGIRICAPLLRRANSTTTTYRTPHTAQHHFSIPSIIPY</sequence>
<dbReference type="VEuPathDB" id="FungiDB:MYCFIDRAFT_87010"/>